<keyword evidence="5" id="KW-0732">Signal</keyword>
<sequence length="96" mass="10051">MIKQSIITIATLGLLSVTASAFDTASCVGCHGADFEKSAMGKSKVVTDMTAEEITTALNGYKDGSYGGPMKMLMKAPATAMSDDDIKAFADKYGKK</sequence>
<evidence type="ECO:0000256" key="2">
    <source>
        <dbReference type="ARBA" id="ARBA00022723"/>
    </source>
</evidence>
<dbReference type="PROSITE" id="PS51007">
    <property type="entry name" value="CYTC"/>
    <property type="match status" value="1"/>
</dbReference>
<keyword evidence="2 4" id="KW-0479">Metal-binding</keyword>
<evidence type="ECO:0000256" key="4">
    <source>
        <dbReference type="PROSITE-ProRule" id="PRU00433"/>
    </source>
</evidence>
<dbReference type="AlphaFoldDB" id="A0A6S6SDU5"/>
<evidence type="ECO:0000256" key="3">
    <source>
        <dbReference type="ARBA" id="ARBA00023004"/>
    </source>
</evidence>
<feature type="signal peptide" evidence="5">
    <location>
        <begin position="1"/>
        <end position="21"/>
    </location>
</feature>
<evidence type="ECO:0000256" key="1">
    <source>
        <dbReference type="ARBA" id="ARBA00022617"/>
    </source>
</evidence>
<feature type="domain" description="Cytochrome c" evidence="6">
    <location>
        <begin position="13"/>
        <end position="96"/>
    </location>
</feature>
<dbReference type="GO" id="GO:0009055">
    <property type="term" value="F:electron transfer activity"/>
    <property type="evidence" value="ECO:0007669"/>
    <property type="project" value="InterPro"/>
</dbReference>
<evidence type="ECO:0000313" key="7">
    <source>
        <dbReference type="EMBL" id="CAA6803164.1"/>
    </source>
</evidence>
<protein>
    <submittedName>
        <fullName evidence="7">Cytochrome c</fullName>
    </submittedName>
</protein>
<accession>A0A6S6SDU5</accession>
<dbReference type="InterPro" id="IPR036909">
    <property type="entry name" value="Cyt_c-like_dom_sf"/>
</dbReference>
<dbReference type="Pfam" id="PF00034">
    <property type="entry name" value="Cytochrom_C"/>
    <property type="match status" value="1"/>
</dbReference>
<reference evidence="7" key="1">
    <citation type="submission" date="2020-01" db="EMBL/GenBank/DDBJ databases">
        <authorList>
            <person name="Meier V. D."/>
            <person name="Meier V D."/>
        </authorList>
    </citation>
    <scope>NUCLEOTIDE SEQUENCE</scope>
    <source>
        <strain evidence="7">HLG_WM_MAG_03</strain>
    </source>
</reference>
<dbReference type="SUPFAM" id="SSF46626">
    <property type="entry name" value="Cytochrome c"/>
    <property type="match status" value="1"/>
</dbReference>
<evidence type="ECO:0000256" key="5">
    <source>
        <dbReference type="SAM" id="SignalP"/>
    </source>
</evidence>
<keyword evidence="3 4" id="KW-0408">Iron</keyword>
<name>A0A6S6SDU5_9BACT</name>
<evidence type="ECO:0000259" key="6">
    <source>
        <dbReference type="PROSITE" id="PS51007"/>
    </source>
</evidence>
<dbReference type="InterPro" id="IPR009056">
    <property type="entry name" value="Cyt_c-like_dom"/>
</dbReference>
<dbReference type="GO" id="GO:0046872">
    <property type="term" value="F:metal ion binding"/>
    <property type="evidence" value="ECO:0007669"/>
    <property type="project" value="UniProtKB-KW"/>
</dbReference>
<gene>
    <name evidence="7" type="ORF">HELGO_WM34527</name>
</gene>
<dbReference type="EMBL" id="CACVAR010000111">
    <property type="protein sequence ID" value="CAA6803164.1"/>
    <property type="molecule type" value="Genomic_DNA"/>
</dbReference>
<keyword evidence="1 4" id="KW-0349">Heme</keyword>
<dbReference type="Gene3D" id="1.10.760.10">
    <property type="entry name" value="Cytochrome c-like domain"/>
    <property type="match status" value="1"/>
</dbReference>
<feature type="chain" id="PRO_5028096178" evidence="5">
    <location>
        <begin position="22"/>
        <end position="96"/>
    </location>
</feature>
<organism evidence="7">
    <name type="scientific">uncultured Sulfurovum sp</name>
    <dbReference type="NCBI Taxonomy" id="269237"/>
    <lineage>
        <taxon>Bacteria</taxon>
        <taxon>Pseudomonadati</taxon>
        <taxon>Campylobacterota</taxon>
        <taxon>Epsilonproteobacteria</taxon>
        <taxon>Campylobacterales</taxon>
        <taxon>Sulfurovaceae</taxon>
        <taxon>Sulfurovum</taxon>
        <taxon>environmental samples</taxon>
    </lineage>
</organism>
<proteinExistence type="predicted"/>
<dbReference type="GO" id="GO:0020037">
    <property type="term" value="F:heme binding"/>
    <property type="evidence" value="ECO:0007669"/>
    <property type="project" value="InterPro"/>
</dbReference>